<dbReference type="Proteomes" id="UP000515563">
    <property type="component" value="Chromosome"/>
</dbReference>
<dbReference type="RefSeq" id="WP_185448010.1">
    <property type="nucleotide sequence ID" value="NZ_CP043661.1"/>
</dbReference>
<protein>
    <submittedName>
        <fullName evidence="2">NAD-dependent epimerase/dehydratase family protein</fullName>
    </submittedName>
</protein>
<dbReference type="SUPFAM" id="SSF51735">
    <property type="entry name" value="NAD(P)-binding Rossmann-fold domains"/>
    <property type="match status" value="1"/>
</dbReference>
<accession>A0A7G6WXJ6</accession>
<reference evidence="2 3" key="2">
    <citation type="journal article" date="2020" name="Microbiol. Resour. Announc.">
        <title>Antarctic desert soil bacteria exhibit high novel natural product potential, evaluated through long-read genome sequencing and comparative genomics.</title>
        <authorList>
            <person name="Benaud N."/>
            <person name="Edwards R.J."/>
            <person name="Amos T.G."/>
            <person name="D'Agostino P.M."/>
            <person name="Gutierrez-Chavez C."/>
            <person name="Montgomery K."/>
            <person name="Nicetic I."/>
            <person name="Ferrari B.C."/>
        </authorList>
    </citation>
    <scope>NUCLEOTIDE SEQUENCE [LARGE SCALE GENOMIC DNA]</scope>
    <source>
        <strain evidence="2 3">SPB151</strain>
    </source>
</reference>
<dbReference type="Gene3D" id="3.40.50.720">
    <property type="entry name" value="NAD(P)-binding Rossmann-like Domain"/>
    <property type="match status" value="1"/>
</dbReference>
<evidence type="ECO:0000313" key="3">
    <source>
        <dbReference type="Proteomes" id="UP000515563"/>
    </source>
</evidence>
<sequence>MRLLVLGGSWFVGMAVVSQAITRGHAVTVFNRGRSTAAMPPEVQHVTGDWEHRADLRRLVTVGPWDAVIDIAGTIPRLVLRCAGMLGLTPGCWTRVVDYAADGSVAVWRVS</sequence>
<feature type="domain" description="NAD-dependent epimerase/dehydratase" evidence="1">
    <location>
        <begin position="4"/>
        <end position="73"/>
    </location>
</feature>
<evidence type="ECO:0000259" key="1">
    <source>
        <dbReference type="Pfam" id="PF01370"/>
    </source>
</evidence>
<organism evidence="2 3">
    <name type="scientific">Kribbella qitaiheensis</name>
    <dbReference type="NCBI Taxonomy" id="1544730"/>
    <lineage>
        <taxon>Bacteria</taxon>
        <taxon>Bacillati</taxon>
        <taxon>Actinomycetota</taxon>
        <taxon>Actinomycetes</taxon>
        <taxon>Propionibacteriales</taxon>
        <taxon>Kribbellaceae</taxon>
        <taxon>Kribbella</taxon>
    </lineage>
</organism>
<dbReference type="InterPro" id="IPR036291">
    <property type="entry name" value="NAD(P)-bd_dom_sf"/>
</dbReference>
<dbReference type="Pfam" id="PF01370">
    <property type="entry name" value="Epimerase"/>
    <property type="match status" value="1"/>
</dbReference>
<dbReference type="KEGG" id="kqi:F1D05_13315"/>
<evidence type="ECO:0000313" key="2">
    <source>
        <dbReference type="EMBL" id="QNE18711.1"/>
    </source>
</evidence>
<keyword evidence="3" id="KW-1185">Reference proteome</keyword>
<dbReference type="EMBL" id="CP043661">
    <property type="protein sequence ID" value="QNE18711.1"/>
    <property type="molecule type" value="Genomic_DNA"/>
</dbReference>
<dbReference type="InterPro" id="IPR001509">
    <property type="entry name" value="Epimerase_deHydtase"/>
</dbReference>
<gene>
    <name evidence="2" type="ORF">F1D05_13315</name>
</gene>
<name>A0A7G6WXJ6_9ACTN</name>
<reference evidence="3" key="1">
    <citation type="submission" date="2019-09" db="EMBL/GenBank/DDBJ databases">
        <title>Antimicrobial potential of Antarctic Bacteria.</title>
        <authorList>
            <person name="Benaud N."/>
            <person name="Edwards R.J."/>
            <person name="Ferrari B.C."/>
        </authorList>
    </citation>
    <scope>NUCLEOTIDE SEQUENCE [LARGE SCALE GENOMIC DNA]</scope>
    <source>
        <strain evidence="3">SPB151</strain>
    </source>
</reference>
<dbReference type="AlphaFoldDB" id="A0A7G6WXJ6"/>
<proteinExistence type="predicted"/>